<comment type="caution">
    <text evidence="1">The sequence shown here is derived from an EMBL/GenBank/DDBJ whole genome shotgun (WGS) entry which is preliminary data.</text>
</comment>
<evidence type="ECO:0000313" key="2">
    <source>
        <dbReference type="Proteomes" id="UP000290288"/>
    </source>
</evidence>
<sequence length="57" mass="6416">MLQVEILFPVTARRDASSFMGKLHKQPFEVVGLRPWGHGELVVVNIIDAQPQDLFAI</sequence>
<reference evidence="1 2" key="1">
    <citation type="submission" date="2019-01" db="EMBL/GenBank/DDBJ databases">
        <title>Draft genome sequence of Psathyrella aberdarensis IHI B618.</title>
        <authorList>
            <person name="Buettner E."/>
            <person name="Kellner H."/>
        </authorList>
    </citation>
    <scope>NUCLEOTIDE SEQUENCE [LARGE SCALE GENOMIC DNA]</scope>
    <source>
        <strain evidence="1 2">IHI B618</strain>
    </source>
</reference>
<gene>
    <name evidence="1" type="ORF">EST38_g5307</name>
</gene>
<evidence type="ECO:0000313" key="1">
    <source>
        <dbReference type="EMBL" id="RXW20543.1"/>
    </source>
</evidence>
<organism evidence="1 2">
    <name type="scientific">Candolleomyces aberdarensis</name>
    <dbReference type="NCBI Taxonomy" id="2316362"/>
    <lineage>
        <taxon>Eukaryota</taxon>
        <taxon>Fungi</taxon>
        <taxon>Dikarya</taxon>
        <taxon>Basidiomycota</taxon>
        <taxon>Agaricomycotina</taxon>
        <taxon>Agaricomycetes</taxon>
        <taxon>Agaricomycetidae</taxon>
        <taxon>Agaricales</taxon>
        <taxon>Agaricineae</taxon>
        <taxon>Psathyrellaceae</taxon>
        <taxon>Candolleomyces</taxon>
    </lineage>
</organism>
<protein>
    <submittedName>
        <fullName evidence="1">Uncharacterized protein</fullName>
    </submittedName>
</protein>
<proteinExistence type="predicted"/>
<dbReference type="AlphaFoldDB" id="A0A4Q2DKR3"/>
<accession>A0A4Q2DKR3</accession>
<dbReference type="EMBL" id="SDEE01000144">
    <property type="protein sequence ID" value="RXW20543.1"/>
    <property type="molecule type" value="Genomic_DNA"/>
</dbReference>
<keyword evidence="2" id="KW-1185">Reference proteome</keyword>
<name>A0A4Q2DKR3_9AGAR</name>
<dbReference type="Proteomes" id="UP000290288">
    <property type="component" value="Unassembled WGS sequence"/>
</dbReference>